<dbReference type="EMBL" id="FMJD01000008">
    <property type="protein sequence ID" value="SCM77181.1"/>
    <property type="molecule type" value="Genomic_DNA"/>
</dbReference>
<gene>
    <name evidence="1" type="ORF">KL86PLE_40986</name>
</gene>
<dbReference type="AlphaFoldDB" id="A0A212LHZ5"/>
<proteinExistence type="predicted"/>
<evidence type="ECO:0000313" key="1">
    <source>
        <dbReference type="EMBL" id="SCM77181.1"/>
    </source>
</evidence>
<dbReference type="RefSeq" id="WP_342588573.1">
    <property type="nucleotide sequence ID" value="NZ_LT608334.1"/>
</dbReference>
<name>A0A212LHZ5_9HYPH</name>
<protein>
    <submittedName>
        <fullName evidence="1">Uncharacterized protein</fullName>
    </submittedName>
</protein>
<accession>A0A212LHZ5</accession>
<sequence>MNIKETIDNIAGGLMPAPLILGALCKTFYPKEGDR</sequence>
<reference evidence="1" key="1">
    <citation type="submission" date="2016-08" db="EMBL/GenBank/DDBJ databases">
        <authorList>
            <person name="Seilhamer J.J."/>
        </authorList>
    </citation>
    <scope>NUCLEOTIDE SEQUENCE</scope>
    <source>
        <strain evidence="1">86</strain>
    </source>
</reference>
<organism evidence="1">
    <name type="scientific">uncultured Pleomorphomonas sp</name>
    <dbReference type="NCBI Taxonomy" id="442121"/>
    <lineage>
        <taxon>Bacteria</taxon>
        <taxon>Pseudomonadati</taxon>
        <taxon>Pseudomonadota</taxon>
        <taxon>Alphaproteobacteria</taxon>
        <taxon>Hyphomicrobiales</taxon>
        <taxon>Pleomorphomonadaceae</taxon>
        <taxon>Pleomorphomonas</taxon>
        <taxon>environmental samples</taxon>
    </lineage>
</organism>